<dbReference type="InterPro" id="IPR001296">
    <property type="entry name" value="Glyco_trans_1"/>
</dbReference>
<accession>A0A517DXF7</accession>
<dbReference type="CDD" id="cd03801">
    <property type="entry name" value="GT4_PimA-like"/>
    <property type="match status" value="1"/>
</dbReference>
<dbReference type="AlphaFoldDB" id="A0A517DXF7"/>
<dbReference type="Proteomes" id="UP000320776">
    <property type="component" value="Chromosome"/>
</dbReference>
<dbReference type="PANTHER" id="PTHR46401:SF2">
    <property type="entry name" value="GLYCOSYLTRANSFERASE WBBK-RELATED"/>
    <property type="match status" value="1"/>
</dbReference>
<dbReference type="PANTHER" id="PTHR46401">
    <property type="entry name" value="GLYCOSYLTRANSFERASE WBBK-RELATED"/>
    <property type="match status" value="1"/>
</dbReference>
<reference evidence="3 4" key="1">
    <citation type="submission" date="2019-02" db="EMBL/GenBank/DDBJ databases">
        <title>Closed genome of Sporomusa termitida DSM 4440.</title>
        <authorList>
            <person name="Poehlein A."/>
            <person name="Daniel R."/>
        </authorList>
    </citation>
    <scope>NUCLEOTIDE SEQUENCE [LARGE SCALE GENOMIC DNA]</scope>
    <source>
        <strain evidence="3 4">DSM 4440</strain>
    </source>
</reference>
<evidence type="ECO:0000313" key="3">
    <source>
        <dbReference type="EMBL" id="QDR82040.1"/>
    </source>
</evidence>
<dbReference type="GO" id="GO:0102710">
    <property type="term" value="F:D-inositol-3-phosphate glycosyltransferase activity"/>
    <property type="evidence" value="ECO:0007669"/>
    <property type="project" value="UniProtKB-EC"/>
</dbReference>
<keyword evidence="4" id="KW-1185">Reference proteome</keyword>
<dbReference type="Gene3D" id="3.40.50.2000">
    <property type="entry name" value="Glycogen Phosphorylase B"/>
    <property type="match status" value="2"/>
</dbReference>
<keyword evidence="1 3" id="KW-0808">Transferase</keyword>
<protein>
    <submittedName>
        <fullName evidence="3">D-inositol-3-phosphate glycosyltransferase</fullName>
        <ecNumber evidence="3">2.4.1.250</ecNumber>
    </submittedName>
</protein>
<evidence type="ECO:0000313" key="4">
    <source>
        <dbReference type="Proteomes" id="UP000320776"/>
    </source>
</evidence>
<sequence>MHEVIQKAIRNMKNRNIPCQNLPHALESDTSVLLTIQAQFFHFIKKLSYLKKELKLKSQCNGLADESPETKVYQILPEFSQGDAVGNDTIALHHILQQAGYAAYICAQSIKPEVKHMCINIKEVYIEKKDIIIYHKSIGSPLARWFLEVQCQRKIMIYHNITPSHFFINYNYKLYSLTKYGRDSLLSLVNHVDECWADSEFNKQELDQIGFRNTKVLPIIIDFSAYKQDANAEIVKKYNDGKTNILFVGRVAPNKKQEDIIIAFHYYKKYIDPQARLFLVGSYAGMNNYYNELLTLLKKLDLEDVYFTGHIPFADILAYYKTATVFLCLSEHEGFCVPLVESMYFRIPILAYNAAAIAETLQNGGILVSQKDPKLIAELIHLLVSDNCLRTRIIKNQEFCLTRFQHDKIRNKFIDYFAHYTP</sequence>
<evidence type="ECO:0000256" key="1">
    <source>
        <dbReference type="ARBA" id="ARBA00022679"/>
    </source>
</evidence>
<dbReference type="EC" id="2.4.1.250" evidence="3"/>
<gene>
    <name evidence="3" type="primary">mshA_1</name>
    <name evidence="3" type="ORF">SPTER_34610</name>
</gene>
<dbReference type="EMBL" id="CP036259">
    <property type="protein sequence ID" value="QDR82040.1"/>
    <property type="molecule type" value="Genomic_DNA"/>
</dbReference>
<evidence type="ECO:0000259" key="2">
    <source>
        <dbReference type="Pfam" id="PF00534"/>
    </source>
</evidence>
<dbReference type="OrthoDB" id="9797829at2"/>
<proteinExistence type="predicted"/>
<dbReference type="GO" id="GO:0009103">
    <property type="term" value="P:lipopolysaccharide biosynthetic process"/>
    <property type="evidence" value="ECO:0007669"/>
    <property type="project" value="TreeGrafter"/>
</dbReference>
<name>A0A517DXF7_9FIRM</name>
<organism evidence="3 4">
    <name type="scientific">Sporomusa termitida</name>
    <dbReference type="NCBI Taxonomy" id="2377"/>
    <lineage>
        <taxon>Bacteria</taxon>
        <taxon>Bacillati</taxon>
        <taxon>Bacillota</taxon>
        <taxon>Negativicutes</taxon>
        <taxon>Selenomonadales</taxon>
        <taxon>Sporomusaceae</taxon>
        <taxon>Sporomusa</taxon>
    </lineage>
</organism>
<feature type="domain" description="Glycosyl transferase family 1" evidence="2">
    <location>
        <begin position="238"/>
        <end position="397"/>
    </location>
</feature>
<dbReference type="KEGG" id="sted:SPTER_34610"/>
<dbReference type="Pfam" id="PF00534">
    <property type="entry name" value="Glycos_transf_1"/>
    <property type="match status" value="1"/>
</dbReference>
<keyword evidence="3" id="KW-0328">Glycosyltransferase</keyword>
<dbReference type="SUPFAM" id="SSF53756">
    <property type="entry name" value="UDP-Glycosyltransferase/glycogen phosphorylase"/>
    <property type="match status" value="1"/>
</dbReference>
<dbReference type="RefSeq" id="WP_144351466.1">
    <property type="nucleotide sequence ID" value="NZ_CP036259.1"/>
</dbReference>